<reference evidence="1" key="2">
    <citation type="journal article" date="2015" name="Fish Shellfish Immunol.">
        <title>Early steps in the European eel (Anguilla anguilla)-Vibrio vulnificus interaction in the gills: Role of the RtxA13 toxin.</title>
        <authorList>
            <person name="Callol A."/>
            <person name="Pajuelo D."/>
            <person name="Ebbesson L."/>
            <person name="Teles M."/>
            <person name="MacKenzie S."/>
            <person name="Amaro C."/>
        </authorList>
    </citation>
    <scope>NUCLEOTIDE SEQUENCE</scope>
</reference>
<name>A0A0E9WFU1_ANGAN</name>
<reference evidence="1" key="1">
    <citation type="submission" date="2014-11" db="EMBL/GenBank/DDBJ databases">
        <authorList>
            <person name="Amaro Gonzalez C."/>
        </authorList>
    </citation>
    <scope>NUCLEOTIDE SEQUENCE</scope>
</reference>
<proteinExistence type="predicted"/>
<dbReference type="AlphaFoldDB" id="A0A0E9WFU1"/>
<dbReference type="EMBL" id="GBXM01020234">
    <property type="protein sequence ID" value="JAH88343.1"/>
    <property type="molecule type" value="Transcribed_RNA"/>
</dbReference>
<sequence length="61" mass="6996">MTFNFLTVGALSKARNKKKFSSVFHICDKEQSPRHTYVCKQLSIKLISTHPLPTVPRATRH</sequence>
<organism evidence="1">
    <name type="scientific">Anguilla anguilla</name>
    <name type="common">European freshwater eel</name>
    <name type="synonym">Muraena anguilla</name>
    <dbReference type="NCBI Taxonomy" id="7936"/>
    <lineage>
        <taxon>Eukaryota</taxon>
        <taxon>Metazoa</taxon>
        <taxon>Chordata</taxon>
        <taxon>Craniata</taxon>
        <taxon>Vertebrata</taxon>
        <taxon>Euteleostomi</taxon>
        <taxon>Actinopterygii</taxon>
        <taxon>Neopterygii</taxon>
        <taxon>Teleostei</taxon>
        <taxon>Anguilliformes</taxon>
        <taxon>Anguillidae</taxon>
        <taxon>Anguilla</taxon>
    </lineage>
</organism>
<protein>
    <submittedName>
        <fullName evidence="1">Uncharacterized protein</fullName>
    </submittedName>
</protein>
<accession>A0A0E9WFU1</accession>
<evidence type="ECO:0000313" key="1">
    <source>
        <dbReference type="EMBL" id="JAH88343.1"/>
    </source>
</evidence>